<evidence type="ECO:0000256" key="1">
    <source>
        <dbReference type="ARBA" id="ARBA00022553"/>
    </source>
</evidence>
<keyword evidence="2" id="KW-0805">Transcription regulation</keyword>
<gene>
    <name evidence="8" type="ORF">ACFFK0_15400</name>
</gene>
<dbReference type="Proteomes" id="UP001589776">
    <property type="component" value="Unassembled WGS sequence"/>
</dbReference>
<feature type="domain" description="Response regulatory" evidence="7">
    <location>
        <begin position="1"/>
        <end position="104"/>
    </location>
</feature>
<evidence type="ECO:0000256" key="3">
    <source>
        <dbReference type="ARBA" id="ARBA00023125"/>
    </source>
</evidence>
<dbReference type="EMBL" id="JBHLWN010000063">
    <property type="protein sequence ID" value="MFC0213815.1"/>
    <property type="molecule type" value="Genomic_DNA"/>
</dbReference>
<proteinExistence type="predicted"/>
<dbReference type="SUPFAM" id="SSF52172">
    <property type="entry name" value="CheY-like"/>
    <property type="match status" value="1"/>
</dbReference>
<evidence type="ECO:0000256" key="2">
    <source>
        <dbReference type="ARBA" id="ARBA00023015"/>
    </source>
</evidence>
<evidence type="ECO:0000256" key="5">
    <source>
        <dbReference type="PROSITE-ProRule" id="PRU00169"/>
    </source>
</evidence>
<dbReference type="InterPro" id="IPR039420">
    <property type="entry name" value="WalR-like"/>
</dbReference>
<keyword evidence="3" id="KW-0238">DNA-binding</keyword>
<keyword evidence="9" id="KW-1185">Reference proteome</keyword>
<comment type="caution">
    <text evidence="8">The sequence shown here is derived from an EMBL/GenBank/DDBJ whole genome shotgun (WGS) entry which is preliminary data.</text>
</comment>
<protein>
    <submittedName>
        <fullName evidence="8">Response regulator</fullName>
    </submittedName>
</protein>
<dbReference type="PANTHER" id="PTHR43214">
    <property type="entry name" value="TWO-COMPONENT RESPONSE REGULATOR"/>
    <property type="match status" value="1"/>
</dbReference>
<dbReference type="InterPro" id="IPR001789">
    <property type="entry name" value="Sig_transdc_resp-reg_receiver"/>
</dbReference>
<sequence>MTNYLHHQPDILVAGSATNKEEAVRLTQTLSFDVALVDIHLTENRQEGIDAVSEIVHLQPVKVIMLTGQEDEELIIRSFAAGAVNYLYKTRYRDIPAAIRFTYQNAAPIEVLLKDYERLKQDEKLRVLTTAEREIFDLAERGYTLSQIGQVLHKTEQTIKNQTGSLLKKLGARRLREAVETIRKRIR</sequence>
<dbReference type="PRINTS" id="PR00038">
    <property type="entry name" value="HTHLUXR"/>
</dbReference>
<dbReference type="InterPro" id="IPR000792">
    <property type="entry name" value="Tscrpt_reg_LuxR_C"/>
</dbReference>
<evidence type="ECO:0000313" key="8">
    <source>
        <dbReference type="EMBL" id="MFC0213815.1"/>
    </source>
</evidence>
<dbReference type="SUPFAM" id="SSF46894">
    <property type="entry name" value="C-terminal effector domain of the bipartite response regulators"/>
    <property type="match status" value="1"/>
</dbReference>
<dbReference type="CDD" id="cd17535">
    <property type="entry name" value="REC_NarL-like"/>
    <property type="match status" value="1"/>
</dbReference>
<keyword evidence="1 5" id="KW-0597">Phosphoprotein</keyword>
<reference evidence="8 9" key="1">
    <citation type="submission" date="2024-09" db="EMBL/GenBank/DDBJ databases">
        <authorList>
            <person name="Sun Q."/>
            <person name="Mori K."/>
        </authorList>
    </citation>
    <scope>NUCLEOTIDE SEQUENCE [LARGE SCALE GENOMIC DNA]</scope>
    <source>
        <strain evidence="8 9">CCM 7759</strain>
    </source>
</reference>
<keyword evidence="4" id="KW-0804">Transcription</keyword>
<dbReference type="PANTHER" id="PTHR43214:SF24">
    <property type="entry name" value="TRANSCRIPTIONAL REGULATORY PROTEIN NARL-RELATED"/>
    <property type="match status" value="1"/>
</dbReference>
<organism evidence="8 9">
    <name type="scientific">Paenibacillus chartarius</name>
    <dbReference type="NCBI Taxonomy" id="747481"/>
    <lineage>
        <taxon>Bacteria</taxon>
        <taxon>Bacillati</taxon>
        <taxon>Bacillota</taxon>
        <taxon>Bacilli</taxon>
        <taxon>Bacillales</taxon>
        <taxon>Paenibacillaceae</taxon>
        <taxon>Paenibacillus</taxon>
    </lineage>
</organism>
<dbReference type="SMART" id="SM00421">
    <property type="entry name" value="HTH_LUXR"/>
    <property type="match status" value="1"/>
</dbReference>
<dbReference type="RefSeq" id="WP_377471178.1">
    <property type="nucleotide sequence ID" value="NZ_JBHLWN010000063.1"/>
</dbReference>
<evidence type="ECO:0000256" key="4">
    <source>
        <dbReference type="ARBA" id="ARBA00023163"/>
    </source>
</evidence>
<dbReference type="InterPro" id="IPR058245">
    <property type="entry name" value="NreC/VraR/RcsB-like_REC"/>
</dbReference>
<feature type="domain" description="HTH luxR-type" evidence="6">
    <location>
        <begin position="121"/>
        <end position="186"/>
    </location>
</feature>
<dbReference type="Pfam" id="PF00196">
    <property type="entry name" value="GerE"/>
    <property type="match status" value="1"/>
</dbReference>
<name>A0ABV6DMD9_9BACL</name>
<dbReference type="PROSITE" id="PS50043">
    <property type="entry name" value="HTH_LUXR_2"/>
    <property type="match status" value="1"/>
</dbReference>
<evidence type="ECO:0000313" key="9">
    <source>
        <dbReference type="Proteomes" id="UP001589776"/>
    </source>
</evidence>
<dbReference type="Gene3D" id="3.40.50.2300">
    <property type="match status" value="1"/>
</dbReference>
<accession>A0ABV6DMD9</accession>
<feature type="modified residue" description="4-aspartylphosphate" evidence="5">
    <location>
        <position position="38"/>
    </location>
</feature>
<evidence type="ECO:0000259" key="7">
    <source>
        <dbReference type="PROSITE" id="PS50110"/>
    </source>
</evidence>
<dbReference type="InterPro" id="IPR011006">
    <property type="entry name" value="CheY-like_superfamily"/>
</dbReference>
<dbReference type="PROSITE" id="PS50110">
    <property type="entry name" value="RESPONSE_REGULATORY"/>
    <property type="match status" value="1"/>
</dbReference>
<evidence type="ECO:0000259" key="6">
    <source>
        <dbReference type="PROSITE" id="PS50043"/>
    </source>
</evidence>
<dbReference type="InterPro" id="IPR016032">
    <property type="entry name" value="Sig_transdc_resp-reg_C-effctor"/>
</dbReference>
<dbReference type="Pfam" id="PF00072">
    <property type="entry name" value="Response_reg"/>
    <property type="match status" value="1"/>
</dbReference>